<dbReference type="AlphaFoldDB" id="A0A915DR80"/>
<proteinExistence type="predicted"/>
<dbReference type="WBParaSite" id="jg22275">
    <property type="protein sequence ID" value="jg22275"/>
    <property type="gene ID" value="jg22275"/>
</dbReference>
<protein>
    <submittedName>
        <fullName evidence="2">Uncharacterized protein</fullName>
    </submittedName>
</protein>
<keyword evidence="1" id="KW-1185">Reference proteome</keyword>
<dbReference type="Proteomes" id="UP000887574">
    <property type="component" value="Unplaced"/>
</dbReference>
<organism evidence="1 2">
    <name type="scientific">Ditylenchus dipsaci</name>
    <dbReference type="NCBI Taxonomy" id="166011"/>
    <lineage>
        <taxon>Eukaryota</taxon>
        <taxon>Metazoa</taxon>
        <taxon>Ecdysozoa</taxon>
        <taxon>Nematoda</taxon>
        <taxon>Chromadorea</taxon>
        <taxon>Rhabditida</taxon>
        <taxon>Tylenchina</taxon>
        <taxon>Tylenchomorpha</taxon>
        <taxon>Sphaerularioidea</taxon>
        <taxon>Anguinidae</taxon>
        <taxon>Anguininae</taxon>
        <taxon>Ditylenchus</taxon>
    </lineage>
</organism>
<name>A0A915DR80_9BILA</name>
<evidence type="ECO:0000313" key="2">
    <source>
        <dbReference type="WBParaSite" id="jg22275"/>
    </source>
</evidence>
<reference evidence="2" key="1">
    <citation type="submission" date="2022-11" db="UniProtKB">
        <authorList>
            <consortium name="WormBaseParasite"/>
        </authorList>
    </citation>
    <scope>IDENTIFICATION</scope>
</reference>
<sequence length="90" mass="10092">MFAEEISLDCGITKCHDGSEDNLIHFFKAHGSVPEGRLVLRDAPADLKKCSLAEEIVEAQDEDNGYISHESLELDWNDESNAPNLDFHTF</sequence>
<evidence type="ECO:0000313" key="1">
    <source>
        <dbReference type="Proteomes" id="UP000887574"/>
    </source>
</evidence>
<accession>A0A915DR80</accession>